<dbReference type="RefSeq" id="WP_378938432.1">
    <property type="nucleotide sequence ID" value="NZ_JBHLVO010000033.1"/>
</dbReference>
<evidence type="ECO:0000256" key="1">
    <source>
        <dbReference type="SAM" id="Phobius"/>
    </source>
</evidence>
<evidence type="ECO:0000313" key="3">
    <source>
        <dbReference type="Proteomes" id="UP001589854"/>
    </source>
</evidence>
<keyword evidence="1" id="KW-0472">Membrane</keyword>
<name>A0ABV6GMH2_9BACI</name>
<proteinExistence type="predicted"/>
<keyword evidence="1" id="KW-0812">Transmembrane</keyword>
<sequence>MTTEVIKREQNEGESSALQHLLNFIDGDGYDVLLTKSIKVLFTLIVLFCVPFFLYLIVTVIN</sequence>
<evidence type="ECO:0000313" key="2">
    <source>
        <dbReference type="EMBL" id="MFC0274314.1"/>
    </source>
</evidence>
<dbReference type="Proteomes" id="UP001589854">
    <property type="component" value="Unassembled WGS sequence"/>
</dbReference>
<organism evidence="2 3">
    <name type="scientific">Metabacillus herbersteinensis</name>
    <dbReference type="NCBI Taxonomy" id="283816"/>
    <lineage>
        <taxon>Bacteria</taxon>
        <taxon>Bacillati</taxon>
        <taxon>Bacillota</taxon>
        <taxon>Bacilli</taxon>
        <taxon>Bacillales</taxon>
        <taxon>Bacillaceae</taxon>
        <taxon>Metabacillus</taxon>
    </lineage>
</organism>
<protein>
    <submittedName>
        <fullName evidence="2">Uncharacterized protein</fullName>
    </submittedName>
</protein>
<keyword evidence="3" id="KW-1185">Reference proteome</keyword>
<keyword evidence="1" id="KW-1133">Transmembrane helix</keyword>
<reference evidence="2 3" key="1">
    <citation type="submission" date="2024-09" db="EMBL/GenBank/DDBJ databases">
        <authorList>
            <person name="Sun Q."/>
            <person name="Mori K."/>
        </authorList>
    </citation>
    <scope>NUCLEOTIDE SEQUENCE [LARGE SCALE GENOMIC DNA]</scope>
    <source>
        <strain evidence="2 3">CCM 7228</strain>
    </source>
</reference>
<dbReference type="EMBL" id="JBHLVO010000033">
    <property type="protein sequence ID" value="MFC0274314.1"/>
    <property type="molecule type" value="Genomic_DNA"/>
</dbReference>
<feature type="transmembrane region" description="Helical" evidence="1">
    <location>
        <begin position="40"/>
        <end position="61"/>
    </location>
</feature>
<comment type="caution">
    <text evidence="2">The sequence shown here is derived from an EMBL/GenBank/DDBJ whole genome shotgun (WGS) entry which is preliminary data.</text>
</comment>
<accession>A0ABV6GMH2</accession>
<gene>
    <name evidence="2" type="ORF">ACFFIX_23485</name>
</gene>